<name>A0A2A7MJ45_9CLOT</name>
<feature type="compositionally biased region" description="Low complexity" evidence="1">
    <location>
        <begin position="43"/>
        <end position="55"/>
    </location>
</feature>
<feature type="transmembrane region" description="Helical" evidence="2">
    <location>
        <begin position="7"/>
        <end position="27"/>
    </location>
</feature>
<proteinExistence type="predicted"/>
<dbReference type="InterPro" id="IPR032710">
    <property type="entry name" value="NTF2-like_dom_sf"/>
</dbReference>
<sequence>MKRFSKYFIIFSMIIMIIFQSYTLSFARSGGGGSGGGGGGGSHSSSSHSSNGRSTGHASPMSIAINIIFFAMIWQREKIICKVKVIRKNKEANNLIIYLRKIDNNYSKDILNDRVEETYFKMQEAWTNRDIEISKEYMSDSIYNLHSNKLEWMKVRSERNVLNNEKKSYKL</sequence>
<keyword evidence="2" id="KW-1133">Transmembrane helix</keyword>
<dbReference type="AlphaFoldDB" id="A0A2A7MJ45"/>
<evidence type="ECO:0000313" key="3">
    <source>
        <dbReference type="EMBL" id="PEG31158.1"/>
    </source>
</evidence>
<keyword evidence="4" id="KW-1185">Reference proteome</keyword>
<comment type="caution">
    <text evidence="3">The sequence shown here is derived from an EMBL/GenBank/DDBJ whole genome shotgun (WGS) entry which is preliminary data.</text>
</comment>
<gene>
    <name evidence="3" type="ORF">CQ394_05380</name>
</gene>
<protein>
    <submittedName>
        <fullName evidence="3">Uncharacterized protein</fullName>
    </submittedName>
</protein>
<dbReference type="OrthoDB" id="7066974at2"/>
<accession>A0A2A7MJ45</accession>
<dbReference type="SUPFAM" id="SSF54427">
    <property type="entry name" value="NTF2-like"/>
    <property type="match status" value="1"/>
</dbReference>
<evidence type="ECO:0000256" key="2">
    <source>
        <dbReference type="SAM" id="Phobius"/>
    </source>
</evidence>
<dbReference type="EMBL" id="PDCJ01000001">
    <property type="protein sequence ID" value="PEG31158.1"/>
    <property type="molecule type" value="Genomic_DNA"/>
</dbReference>
<feature type="region of interest" description="Disordered" evidence="1">
    <location>
        <begin position="35"/>
        <end position="55"/>
    </location>
</feature>
<keyword evidence="2" id="KW-0812">Transmembrane</keyword>
<dbReference type="RefSeq" id="WP_058295316.1">
    <property type="nucleotide sequence ID" value="NZ_CAMRXB010000073.1"/>
</dbReference>
<organism evidence="3 4">
    <name type="scientific">Clostridium neonatale</name>
    <dbReference type="NCBI Taxonomy" id="137838"/>
    <lineage>
        <taxon>Bacteria</taxon>
        <taxon>Bacillati</taxon>
        <taxon>Bacillota</taxon>
        <taxon>Clostridia</taxon>
        <taxon>Eubacteriales</taxon>
        <taxon>Clostridiaceae</taxon>
        <taxon>Clostridium</taxon>
    </lineage>
</organism>
<dbReference type="Gene3D" id="3.10.450.240">
    <property type="match status" value="1"/>
</dbReference>
<dbReference type="Proteomes" id="UP000220840">
    <property type="component" value="Unassembled WGS sequence"/>
</dbReference>
<keyword evidence="2" id="KW-0472">Membrane</keyword>
<evidence type="ECO:0000313" key="4">
    <source>
        <dbReference type="Proteomes" id="UP000220840"/>
    </source>
</evidence>
<reference evidence="3 4" key="1">
    <citation type="submission" date="2017-10" db="EMBL/GenBank/DDBJ databases">
        <title>Effective Description of Clostridium neonatale sp. nov. linked to necrotizing enterocolitis in neonates and a clarification of species assignable to the genus Clostridium (Prazmowski 1880) emend. Lawson and Rainey 2016.</title>
        <authorList>
            <person name="Bernard K."/>
            <person name="Burdz T."/>
            <person name="Wiebe D."/>
            <person name="Balcewich B."/>
            <person name="Alfa M."/>
            <person name="Bernier A.-M."/>
        </authorList>
    </citation>
    <scope>NUCLEOTIDE SEQUENCE [LARGE SCALE GENOMIC DNA]</scope>
    <source>
        <strain evidence="3 4">LCDC99A005</strain>
    </source>
</reference>
<feature type="transmembrane region" description="Helical" evidence="2">
    <location>
        <begin position="57"/>
        <end position="74"/>
    </location>
</feature>
<evidence type="ECO:0000256" key="1">
    <source>
        <dbReference type="SAM" id="MobiDB-lite"/>
    </source>
</evidence>